<sequence length="207" mass="23636">MGNKINEENLLNLPQQLHQRSNNIHTVHIAKGNLKALYLIAGDMGIREETQPWDKVTIAAQAQEGDKTHRFIFKDPTHLLFSFSPKGAANASIVRVYYQRTKRATENASSLGKSQGSTKHMHKVEKEKPEPRNTKGVHGMAKPPIYTKKGKEVVVRQQPKRIVKEMPFLCRSPFLKDYREARDRLKPSQMMLVDYAFLPPNDLHPST</sequence>
<gene>
    <name evidence="2" type="ORF">Cgig2_032091</name>
</gene>
<feature type="compositionally biased region" description="Basic and acidic residues" evidence="1">
    <location>
        <begin position="124"/>
        <end position="133"/>
    </location>
</feature>
<evidence type="ECO:0000313" key="2">
    <source>
        <dbReference type="EMBL" id="KAJ8429966.1"/>
    </source>
</evidence>
<comment type="caution">
    <text evidence="2">The sequence shown here is derived from an EMBL/GenBank/DDBJ whole genome shotgun (WGS) entry which is preliminary data.</text>
</comment>
<keyword evidence="3" id="KW-1185">Reference proteome</keyword>
<organism evidence="2 3">
    <name type="scientific">Carnegiea gigantea</name>
    <dbReference type="NCBI Taxonomy" id="171969"/>
    <lineage>
        <taxon>Eukaryota</taxon>
        <taxon>Viridiplantae</taxon>
        <taxon>Streptophyta</taxon>
        <taxon>Embryophyta</taxon>
        <taxon>Tracheophyta</taxon>
        <taxon>Spermatophyta</taxon>
        <taxon>Magnoliopsida</taxon>
        <taxon>eudicotyledons</taxon>
        <taxon>Gunneridae</taxon>
        <taxon>Pentapetalae</taxon>
        <taxon>Caryophyllales</taxon>
        <taxon>Cactineae</taxon>
        <taxon>Cactaceae</taxon>
        <taxon>Cactoideae</taxon>
        <taxon>Echinocereeae</taxon>
        <taxon>Carnegiea</taxon>
    </lineage>
</organism>
<dbReference type="AlphaFoldDB" id="A0A9Q1JS39"/>
<accession>A0A9Q1JS39</accession>
<name>A0A9Q1JS39_9CARY</name>
<protein>
    <submittedName>
        <fullName evidence="2">Uncharacterized protein</fullName>
    </submittedName>
</protein>
<evidence type="ECO:0000256" key="1">
    <source>
        <dbReference type="SAM" id="MobiDB-lite"/>
    </source>
</evidence>
<evidence type="ECO:0000313" key="3">
    <source>
        <dbReference type="Proteomes" id="UP001153076"/>
    </source>
</evidence>
<dbReference type="EMBL" id="JAKOGI010000839">
    <property type="protein sequence ID" value="KAJ8429966.1"/>
    <property type="molecule type" value="Genomic_DNA"/>
</dbReference>
<reference evidence="2" key="1">
    <citation type="submission" date="2022-04" db="EMBL/GenBank/DDBJ databases">
        <title>Carnegiea gigantea Genome sequencing and assembly v2.</title>
        <authorList>
            <person name="Copetti D."/>
            <person name="Sanderson M.J."/>
            <person name="Burquez A."/>
            <person name="Wojciechowski M.F."/>
        </authorList>
    </citation>
    <scope>NUCLEOTIDE SEQUENCE</scope>
    <source>
        <strain evidence="2">SGP5-SGP5p</strain>
        <tissue evidence="2">Aerial part</tissue>
    </source>
</reference>
<feature type="region of interest" description="Disordered" evidence="1">
    <location>
        <begin position="104"/>
        <end position="143"/>
    </location>
</feature>
<feature type="compositionally biased region" description="Polar residues" evidence="1">
    <location>
        <begin position="106"/>
        <end position="118"/>
    </location>
</feature>
<proteinExistence type="predicted"/>
<dbReference type="Proteomes" id="UP001153076">
    <property type="component" value="Unassembled WGS sequence"/>
</dbReference>